<reference evidence="2" key="1">
    <citation type="submission" date="2020-06" db="EMBL/GenBank/DDBJ databases">
        <title>Genomic insights into acetone-butanol-ethanol (ABE) fermentation by sequencing solventogenic clostridia strains.</title>
        <authorList>
            <person name="Brown S."/>
        </authorList>
    </citation>
    <scope>NUCLEOTIDE SEQUENCE</scope>
    <source>
        <strain evidence="2">DJ123</strain>
    </source>
</reference>
<feature type="transmembrane region" description="Helical" evidence="1">
    <location>
        <begin position="61"/>
        <end position="79"/>
    </location>
</feature>
<proteinExistence type="predicted"/>
<dbReference type="Proteomes" id="UP000822184">
    <property type="component" value="Unassembled WGS sequence"/>
</dbReference>
<comment type="caution">
    <text evidence="2">The sequence shown here is derived from an EMBL/GenBank/DDBJ whole genome shotgun (WGS) entry which is preliminary data.</text>
</comment>
<keyword evidence="1" id="KW-0812">Transmembrane</keyword>
<gene>
    <name evidence="2" type="ORF">BCD95_002714</name>
</gene>
<accession>A0AAE5H4S6</accession>
<evidence type="ECO:0000313" key="2">
    <source>
        <dbReference type="EMBL" id="NSB14455.1"/>
    </source>
</evidence>
<organism evidence="2 3">
    <name type="scientific">Clostridium beijerinckii</name>
    <name type="common">Clostridium MP</name>
    <dbReference type="NCBI Taxonomy" id="1520"/>
    <lineage>
        <taxon>Bacteria</taxon>
        <taxon>Bacillati</taxon>
        <taxon>Bacillota</taxon>
        <taxon>Clostridia</taxon>
        <taxon>Eubacteriales</taxon>
        <taxon>Clostridiaceae</taxon>
        <taxon>Clostridium</taxon>
    </lineage>
</organism>
<evidence type="ECO:0000256" key="1">
    <source>
        <dbReference type="SAM" id="Phobius"/>
    </source>
</evidence>
<evidence type="ECO:0000313" key="3">
    <source>
        <dbReference type="Proteomes" id="UP000822184"/>
    </source>
</evidence>
<sequence length="154" mass="17787">MLSLTWIDFFKLIPEEFIFIWGICTISDIVISKRRHAIYSILIAVEIYIVRLLPIHFGVHIIANDIFTICLLIIAEISIDTSIRNTLLMTLFLVISEFFNMLLLKKFNVNIEAQFKIPGVESLLMVPSLIIFILLIYLTKFLLRKKAGKINVSD</sequence>
<protein>
    <submittedName>
        <fullName evidence="2">Prepilin signal peptidase PulO-like enzyme (Type II secretory pathway)</fullName>
    </submittedName>
</protein>
<dbReference type="EMBL" id="JABTDW010000001">
    <property type="protein sequence ID" value="NSB14455.1"/>
    <property type="molecule type" value="Genomic_DNA"/>
</dbReference>
<keyword evidence="1" id="KW-1133">Transmembrane helix</keyword>
<feature type="transmembrane region" description="Helical" evidence="1">
    <location>
        <begin position="86"/>
        <end position="104"/>
    </location>
</feature>
<feature type="transmembrane region" description="Helical" evidence="1">
    <location>
        <begin position="12"/>
        <end position="31"/>
    </location>
</feature>
<dbReference type="RefSeq" id="WP_023975777.1">
    <property type="nucleotide sequence ID" value="NZ_JABTDW010000001.1"/>
</dbReference>
<name>A0AAE5H4S6_CLOBE</name>
<dbReference type="AlphaFoldDB" id="A0AAE5H4S6"/>
<feature type="transmembrane region" description="Helical" evidence="1">
    <location>
        <begin position="124"/>
        <end position="143"/>
    </location>
</feature>
<keyword evidence="1" id="KW-0472">Membrane</keyword>